<comment type="subunit">
    <text evidence="9">Forms a complex with SecF. Part of the essential Sec protein translocation apparatus which comprises SecA, SecYEG and auxiliary proteins SecDF. Other proteins may also be involved.</text>
</comment>
<dbReference type="PANTHER" id="PTHR30081">
    <property type="entry name" value="PROTEIN-EXPORT MEMBRANE PROTEIN SEC"/>
    <property type="match status" value="1"/>
</dbReference>
<dbReference type="NCBIfam" id="TIGR00916">
    <property type="entry name" value="2A0604s01"/>
    <property type="match status" value="1"/>
</dbReference>
<comment type="caution">
    <text evidence="13">The sequence shown here is derived from an EMBL/GenBank/DDBJ whole genome shotgun (WGS) entry which is preliminary data.</text>
</comment>
<keyword evidence="6 9" id="KW-1133">Transmembrane helix</keyword>
<keyword evidence="7 9" id="KW-0811">Translocation</keyword>
<dbReference type="HAMAP" id="MF_01463_B">
    <property type="entry name" value="SecD_B"/>
    <property type="match status" value="1"/>
</dbReference>
<dbReference type="PANTHER" id="PTHR30081:SF1">
    <property type="entry name" value="PROTEIN TRANSLOCASE SUBUNIT SECD"/>
    <property type="match status" value="1"/>
</dbReference>
<comment type="function">
    <text evidence="9">Part of the Sec protein translocase complex. Interacts with the SecYEG preprotein conducting channel. SecDF uses the proton motive force (PMF) to complete protein translocation after the ATP-dependent function of SecA.</text>
</comment>
<accession>A0A3D8P4U0</accession>
<dbReference type="RefSeq" id="WP_115792637.1">
    <property type="nucleotide sequence ID" value="NZ_QSLN01000007.1"/>
</dbReference>
<evidence type="ECO:0000259" key="11">
    <source>
        <dbReference type="Pfam" id="PF21760"/>
    </source>
</evidence>
<dbReference type="Pfam" id="PF21760">
    <property type="entry name" value="SecD_1st"/>
    <property type="match status" value="1"/>
</dbReference>
<dbReference type="InterPro" id="IPR048634">
    <property type="entry name" value="SecD_SecF_C"/>
</dbReference>
<dbReference type="SUPFAM" id="SSF82866">
    <property type="entry name" value="Multidrug efflux transporter AcrB transmembrane domain"/>
    <property type="match status" value="1"/>
</dbReference>
<dbReference type="EMBL" id="QSLN01000007">
    <property type="protein sequence ID" value="RDV82993.1"/>
    <property type="molecule type" value="Genomic_DNA"/>
</dbReference>
<dbReference type="OrthoDB" id="9805019at2"/>
<dbReference type="InterPro" id="IPR054384">
    <property type="entry name" value="SecDF_P1_head"/>
</dbReference>
<dbReference type="InterPro" id="IPR055344">
    <property type="entry name" value="SecD_SecF_C_bact"/>
</dbReference>
<dbReference type="InterPro" id="IPR022646">
    <property type="entry name" value="SecD/SecF_CS"/>
</dbReference>
<dbReference type="InterPro" id="IPR048631">
    <property type="entry name" value="SecD_1st"/>
</dbReference>
<keyword evidence="3 9" id="KW-1003">Cell membrane</keyword>
<evidence type="ECO:0000256" key="6">
    <source>
        <dbReference type="ARBA" id="ARBA00022989"/>
    </source>
</evidence>
<evidence type="ECO:0000256" key="5">
    <source>
        <dbReference type="ARBA" id="ARBA00022927"/>
    </source>
</evidence>
<evidence type="ECO:0000256" key="3">
    <source>
        <dbReference type="ARBA" id="ARBA00022475"/>
    </source>
</evidence>
<feature type="domain" description="Protein translocase subunit SecDF P1" evidence="11">
    <location>
        <begin position="69"/>
        <end position="126"/>
    </location>
</feature>
<dbReference type="Gene3D" id="1.20.1640.10">
    <property type="entry name" value="Multidrug efflux transporter AcrB transmembrane domain"/>
    <property type="match status" value="1"/>
</dbReference>
<evidence type="ECO:0000256" key="7">
    <source>
        <dbReference type="ARBA" id="ARBA00023010"/>
    </source>
</evidence>
<evidence type="ECO:0000256" key="4">
    <source>
        <dbReference type="ARBA" id="ARBA00022692"/>
    </source>
</evidence>
<dbReference type="Gene3D" id="3.30.70.3220">
    <property type="match status" value="1"/>
</dbReference>
<dbReference type="Proteomes" id="UP000256329">
    <property type="component" value="Unassembled WGS sequence"/>
</dbReference>
<feature type="transmembrane region" description="Helical" evidence="9">
    <location>
        <begin position="271"/>
        <end position="291"/>
    </location>
</feature>
<feature type="transmembrane region" description="Helical" evidence="9">
    <location>
        <begin position="248"/>
        <end position="266"/>
    </location>
</feature>
<dbReference type="Pfam" id="PF02355">
    <property type="entry name" value="SecD_SecF_C"/>
    <property type="match status" value="1"/>
</dbReference>
<keyword evidence="2 9" id="KW-0813">Transport</keyword>
<sequence>MRWDKILTLLAVVTVVGVAMWFAFLPPVKDLPWFPITKHVRLGLDLQGGVHVVLQAVDTPEAKVTPQAMKQVLAVLQERVNRFGVTEPIIQQQGARRVIVELPGVKNPDEVINTLIRPAFLEFKTESGQVIVTGRDLKEAREAIDPTTNKPVVHLTFNAEGAKKFEAATRENLGRHIGIYLDGKLIQNPVVEAVITDGKAEITGYQSLEEAHRIAVLLQSGALPVKLEILEKRTVGPTLGADSLHKSLYAGAIGVAAILIFMLLYYRVPGLIADFCLGIYALLVLLVFVALKATMTLPGIAGYLLSFGVAVDANILISERIKEELRSGKSLRTAVDHGFRYAFRAIFDANVTTVLGALVLYYFGTGPIRGFALTLAVGVIASFLTAVTMTRWLLRLVLDTGLIKNPKLYGA</sequence>
<keyword evidence="8 9" id="KW-0472">Membrane</keyword>
<dbReference type="InterPro" id="IPR005791">
    <property type="entry name" value="SecD"/>
</dbReference>
<evidence type="ECO:0000313" key="13">
    <source>
        <dbReference type="EMBL" id="RDV82993.1"/>
    </source>
</evidence>
<proteinExistence type="inferred from homology"/>
<feature type="transmembrane region" description="Helical" evidence="9">
    <location>
        <begin position="7"/>
        <end position="25"/>
    </location>
</feature>
<dbReference type="GO" id="GO:0043952">
    <property type="term" value="P:protein transport by the Sec complex"/>
    <property type="evidence" value="ECO:0007669"/>
    <property type="project" value="UniProtKB-UniRule"/>
</dbReference>
<keyword evidence="5 9" id="KW-0653">Protein transport</keyword>
<dbReference type="GO" id="GO:0065002">
    <property type="term" value="P:intracellular protein transmembrane transport"/>
    <property type="evidence" value="ECO:0007669"/>
    <property type="project" value="UniProtKB-UniRule"/>
</dbReference>
<feature type="transmembrane region" description="Helical" evidence="9">
    <location>
        <begin position="370"/>
        <end position="394"/>
    </location>
</feature>
<protein>
    <recommendedName>
        <fullName evidence="9">Protein translocase subunit SecD</fullName>
    </recommendedName>
</protein>
<evidence type="ECO:0000259" key="12">
    <source>
        <dbReference type="Pfam" id="PF22599"/>
    </source>
</evidence>
<dbReference type="Pfam" id="PF22599">
    <property type="entry name" value="SecDF_P1_head"/>
    <property type="match status" value="1"/>
</dbReference>
<dbReference type="Pfam" id="PF07549">
    <property type="entry name" value="Sec_GG"/>
    <property type="match status" value="1"/>
</dbReference>
<comment type="subcellular location">
    <subcellularLocation>
        <location evidence="1 9">Cell membrane</location>
        <topology evidence="1 9">Multi-pass membrane protein</topology>
    </subcellularLocation>
</comment>
<evidence type="ECO:0000313" key="14">
    <source>
        <dbReference type="Proteomes" id="UP000256329"/>
    </source>
</evidence>
<dbReference type="GO" id="GO:0015450">
    <property type="term" value="F:protein-transporting ATPase activity"/>
    <property type="evidence" value="ECO:0007669"/>
    <property type="project" value="InterPro"/>
</dbReference>
<evidence type="ECO:0000256" key="2">
    <source>
        <dbReference type="ARBA" id="ARBA00022448"/>
    </source>
</evidence>
<keyword evidence="14" id="KW-1185">Reference proteome</keyword>
<reference evidence="13 14" key="1">
    <citation type="submission" date="2018-08" db="EMBL/GenBank/DDBJ databases">
        <title>Form III RuBisCO-mediated autotrophy in Thermodesulfobium bacteria.</title>
        <authorList>
            <person name="Toshchakov S.V."/>
            <person name="Kublanov I.V."/>
            <person name="Frolov E."/>
            <person name="Bonch-Osmolovskaya E.A."/>
            <person name="Tourova T.P."/>
            <person name="Chernych N.A."/>
            <person name="Lebedinsky A.V."/>
        </authorList>
    </citation>
    <scope>NUCLEOTIDE SEQUENCE [LARGE SCALE GENOMIC DNA]</scope>
    <source>
        <strain evidence="13 14">SR</strain>
    </source>
</reference>
<dbReference type="FunFam" id="1.20.1640.10:FF:000004">
    <property type="entry name" value="Protein translocase subunit SecD"/>
    <property type="match status" value="1"/>
</dbReference>
<name>A0A3D8P4U0_9THEO</name>
<evidence type="ECO:0000256" key="9">
    <source>
        <dbReference type="HAMAP-Rule" id="MF_01463"/>
    </source>
</evidence>
<evidence type="ECO:0000259" key="10">
    <source>
        <dbReference type="Pfam" id="PF02355"/>
    </source>
</evidence>
<comment type="similarity">
    <text evidence="9">Belongs to the SecD/SecF family. SecD subfamily.</text>
</comment>
<keyword evidence="4 9" id="KW-0812">Transmembrane</keyword>
<evidence type="ECO:0000256" key="8">
    <source>
        <dbReference type="ARBA" id="ARBA00023136"/>
    </source>
</evidence>
<dbReference type="GO" id="GO:0005886">
    <property type="term" value="C:plasma membrane"/>
    <property type="evidence" value="ECO:0007669"/>
    <property type="project" value="UniProtKB-SubCell"/>
</dbReference>
<dbReference type="AlphaFoldDB" id="A0A3D8P4U0"/>
<dbReference type="InterPro" id="IPR022813">
    <property type="entry name" value="SecD/SecF_arch_bac"/>
</dbReference>
<feature type="transmembrane region" description="Helical" evidence="9">
    <location>
        <begin position="338"/>
        <end position="364"/>
    </location>
</feature>
<dbReference type="GO" id="GO:0006605">
    <property type="term" value="P:protein targeting"/>
    <property type="evidence" value="ECO:0007669"/>
    <property type="project" value="UniProtKB-UniRule"/>
</dbReference>
<feature type="domain" description="Protein export membrane protein SecD/SecF C-terminal" evidence="10">
    <location>
        <begin position="226"/>
        <end position="394"/>
    </location>
</feature>
<evidence type="ECO:0000256" key="1">
    <source>
        <dbReference type="ARBA" id="ARBA00004651"/>
    </source>
</evidence>
<comment type="caution">
    <text evidence="9">Lacks conserved residue(s) required for the propagation of feature annotation.</text>
</comment>
<feature type="domain" description="SecDF P1 head subdomain" evidence="12">
    <location>
        <begin position="129"/>
        <end position="225"/>
    </location>
</feature>
<organism evidence="13 14">
    <name type="scientific">Ammonifex thiophilus</name>
    <dbReference type="NCBI Taxonomy" id="444093"/>
    <lineage>
        <taxon>Bacteria</taxon>
        <taxon>Bacillati</taxon>
        <taxon>Bacillota</taxon>
        <taxon>Clostridia</taxon>
        <taxon>Thermoanaerobacterales</taxon>
        <taxon>Thermoanaerobacteraceae</taxon>
        <taxon>Ammonifex</taxon>
    </lineage>
</organism>
<dbReference type="NCBIfam" id="TIGR01129">
    <property type="entry name" value="secD"/>
    <property type="match status" value="1"/>
</dbReference>
<gene>
    <name evidence="9 13" type="primary">secD</name>
    <name evidence="13" type="ORF">DXX99_06235</name>
</gene>